<evidence type="ECO:0000313" key="3">
    <source>
        <dbReference type="Proteomes" id="UP000807469"/>
    </source>
</evidence>
<feature type="compositionally biased region" description="Low complexity" evidence="1">
    <location>
        <begin position="61"/>
        <end position="76"/>
    </location>
</feature>
<feature type="compositionally biased region" description="Polar residues" evidence="1">
    <location>
        <begin position="1146"/>
        <end position="1156"/>
    </location>
</feature>
<sequence length="1233" mass="131685">MKRAKSRFEPLKDIADDDDAAGPPLKKRKSSIRVDRAGPGEHKMDFQTPHPTLESQSQTFKLPSSSPKPSPRALSPVPGPLRSSTHSKHELENAPSQARISIDPDASSAPWTRHPGSKPLASMMRKAGARKSRPRTGRHPSRSHSRSSSNSNSNPPSNVSSRANSKEPKARVPKSTNAHPKHESKLKHAHSLSSLDYTKTTMSITTTTTANQNHKPKSSSKRSSISKENLLPLASPFVSRASSPVDHQSKAHIPTQNPPDNTDPPNKRQHRQKSSARSGVLNDVTVNPNLPSTAAPSLQAAAIVNPQSSRPWHHHNVRHSFDERANPKKINLTETTAQRKTRSSGKAKAKPSSEKFVYAHAEIKAPPQEKDKDNVNRERERERRPSAPSSLHLPKQFRQTQLSVLGPGRGGSGTSTNALTARGKVKSQSISGVHVFLDELRRQGEDVRTHGVPPTPSSISVKAEQTVQPTAERGESKFESDKRKPLPARFLHMSMSMDDLHAPVQAQAQAHVGGGKNHRGDLKLHGDGEDDEDERTAWMRARANVDFNRPPSQMDVAPRGGGVGYADFEETFFTSEEEELDDDDAEEDEDEDEEEEDEDADDANANANLNANADTHKQHRKAAQDPSLSSDELWLRDNLDMVVQNGFGFGMRNMRGGRHHGGVQVQGLLGRAFGDDDDGAFGDDNDWIALDQVRFGEDALGVSTPAKDAVSGGLVVVKADKGKLRDEEGEGEADMELTGSAASISVSVTSVATARRIGDGDEGHGQEHDQREGEEEVSWITDSIISPPVGYALRKAREAKEDPCSIFNTNYGESSSSSTLEGPSCQCDAVQANHELEDEGSSGCNESYHDPEDEDSSEARVWGDGRSSSSSSGRSDRTAAGKGVVVGVTTTTTATTAVAAATRTRSGTIVPANSSKGVGSGIGNASRRSTTSPVALGARRTRSGTIVGPLPPAPPPVYALPPPPPPTPPPPHSSVMAADATASAHHHHGGHARVGAAPVRTRSGTIVASASVPRAASAGSGAGRMRSGSVVMARSGSATSAQGVVDPLQQQHHEYLHRDRPQDAVDVDRGEGGEVEGEEEAPVECYIDSLYVPAGATAAGASSSPDPIDFLRFARIAEAEDEDDDWRAVRPVTKGKEISKPDSLKENLNPNTITHSKAQRGRGALRGLGRWLGRGRGGAGAAKKTKATGGKKGMEARFVGAPSGGGGRDEDDEDENALGDVEDSSEDELGLWN</sequence>
<feature type="region of interest" description="Disordered" evidence="1">
    <location>
        <begin position="308"/>
        <end position="392"/>
    </location>
</feature>
<feature type="region of interest" description="Disordered" evidence="1">
    <location>
        <begin position="509"/>
        <end position="534"/>
    </location>
</feature>
<feature type="compositionally biased region" description="Basic residues" evidence="1">
    <location>
        <begin position="127"/>
        <end position="145"/>
    </location>
</feature>
<feature type="region of interest" description="Disordered" evidence="1">
    <location>
        <begin position="1"/>
        <end position="227"/>
    </location>
</feature>
<feature type="region of interest" description="Disordered" evidence="1">
    <location>
        <begin position="446"/>
        <end position="482"/>
    </location>
</feature>
<feature type="compositionally biased region" description="Acidic residues" evidence="1">
    <location>
        <begin position="574"/>
        <end position="602"/>
    </location>
</feature>
<evidence type="ECO:0000313" key="2">
    <source>
        <dbReference type="EMBL" id="KAF9482603.1"/>
    </source>
</evidence>
<feature type="region of interest" description="Disordered" evidence="1">
    <location>
        <begin position="1132"/>
        <end position="1233"/>
    </location>
</feature>
<feature type="region of interest" description="Disordered" evidence="1">
    <location>
        <begin position="757"/>
        <end position="782"/>
    </location>
</feature>
<keyword evidence="3" id="KW-1185">Reference proteome</keyword>
<reference evidence="2" key="1">
    <citation type="submission" date="2020-11" db="EMBL/GenBank/DDBJ databases">
        <authorList>
            <consortium name="DOE Joint Genome Institute"/>
            <person name="Ahrendt S."/>
            <person name="Riley R."/>
            <person name="Andreopoulos W."/>
            <person name="Labutti K."/>
            <person name="Pangilinan J."/>
            <person name="Ruiz-Duenas F.J."/>
            <person name="Barrasa J.M."/>
            <person name="Sanchez-Garcia M."/>
            <person name="Camarero S."/>
            <person name="Miyauchi S."/>
            <person name="Serrano A."/>
            <person name="Linde D."/>
            <person name="Babiker R."/>
            <person name="Drula E."/>
            <person name="Ayuso-Fernandez I."/>
            <person name="Pacheco R."/>
            <person name="Padilla G."/>
            <person name="Ferreira P."/>
            <person name="Barriuso J."/>
            <person name="Kellner H."/>
            <person name="Castanera R."/>
            <person name="Alfaro M."/>
            <person name="Ramirez L."/>
            <person name="Pisabarro A.G."/>
            <person name="Kuo A."/>
            <person name="Tritt A."/>
            <person name="Lipzen A."/>
            <person name="He G."/>
            <person name="Yan M."/>
            <person name="Ng V."/>
            <person name="Cullen D."/>
            <person name="Martin F."/>
            <person name="Rosso M.-N."/>
            <person name="Henrissat B."/>
            <person name="Hibbett D."/>
            <person name="Martinez A.T."/>
            <person name="Grigoriev I.V."/>
        </authorList>
    </citation>
    <scope>NUCLEOTIDE SEQUENCE</scope>
    <source>
        <strain evidence="2">CIRM-BRFM 674</strain>
    </source>
</reference>
<dbReference type="EMBL" id="MU155163">
    <property type="protein sequence ID" value="KAF9482603.1"/>
    <property type="molecule type" value="Genomic_DNA"/>
</dbReference>
<feature type="compositionally biased region" description="Basic and acidic residues" evidence="1">
    <location>
        <begin position="1134"/>
        <end position="1145"/>
    </location>
</feature>
<dbReference type="Proteomes" id="UP000807469">
    <property type="component" value="Unassembled WGS sequence"/>
</dbReference>
<feature type="compositionally biased region" description="Pro residues" evidence="1">
    <location>
        <begin position="949"/>
        <end position="972"/>
    </location>
</feature>
<feature type="compositionally biased region" description="Polar residues" evidence="1">
    <location>
        <begin position="457"/>
        <end position="469"/>
    </location>
</feature>
<gene>
    <name evidence="2" type="ORF">BDN70DRAFT_990960</name>
</gene>
<feature type="compositionally biased region" description="Low complexity" evidence="1">
    <location>
        <begin position="146"/>
        <end position="163"/>
    </location>
</feature>
<organism evidence="2 3">
    <name type="scientific">Pholiota conissans</name>
    <dbReference type="NCBI Taxonomy" id="109636"/>
    <lineage>
        <taxon>Eukaryota</taxon>
        <taxon>Fungi</taxon>
        <taxon>Dikarya</taxon>
        <taxon>Basidiomycota</taxon>
        <taxon>Agaricomycotina</taxon>
        <taxon>Agaricomycetes</taxon>
        <taxon>Agaricomycetidae</taxon>
        <taxon>Agaricales</taxon>
        <taxon>Agaricineae</taxon>
        <taxon>Strophariaceae</taxon>
        <taxon>Pholiota</taxon>
    </lineage>
</organism>
<feature type="compositionally biased region" description="Basic and acidic residues" evidence="1">
    <location>
        <begin position="1"/>
        <end position="14"/>
    </location>
</feature>
<dbReference type="AlphaFoldDB" id="A0A9P6D4F9"/>
<feature type="compositionally biased region" description="Polar residues" evidence="1">
    <location>
        <begin position="49"/>
        <end position="60"/>
    </location>
</feature>
<feature type="compositionally biased region" description="Basic and acidic residues" evidence="1">
    <location>
        <begin position="361"/>
        <end position="385"/>
    </location>
</feature>
<feature type="compositionally biased region" description="Gly residues" evidence="1">
    <location>
        <begin position="1164"/>
        <end position="1180"/>
    </location>
</feature>
<feature type="compositionally biased region" description="Low complexity" evidence="1">
    <location>
        <begin position="191"/>
        <end position="209"/>
    </location>
</feature>
<feature type="compositionally biased region" description="Basic and acidic residues" evidence="1">
    <location>
        <begin position="32"/>
        <end position="45"/>
    </location>
</feature>
<feature type="compositionally biased region" description="Basic residues" evidence="1">
    <location>
        <begin position="339"/>
        <end position="349"/>
    </location>
</feature>
<feature type="compositionally biased region" description="Acidic residues" evidence="1">
    <location>
        <begin position="1209"/>
        <end position="1233"/>
    </location>
</feature>
<feature type="region of interest" description="Disordered" evidence="1">
    <location>
        <begin position="240"/>
        <end position="293"/>
    </location>
</feature>
<proteinExistence type="predicted"/>
<dbReference type="PANTHER" id="PTHR35711">
    <property type="entry name" value="EXPRESSED PROTEIN"/>
    <property type="match status" value="1"/>
</dbReference>
<feature type="compositionally biased region" description="Basic and acidic residues" evidence="1">
    <location>
        <begin position="472"/>
        <end position="482"/>
    </location>
</feature>
<protein>
    <submittedName>
        <fullName evidence="2">Uncharacterized protein</fullName>
    </submittedName>
</protein>
<comment type="caution">
    <text evidence="2">The sequence shown here is derived from an EMBL/GenBank/DDBJ whole genome shotgun (WGS) entry which is preliminary data.</text>
</comment>
<accession>A0A9P6D4F9</accession>
<feature type="region of interest" description="Disordered" evidence="1">
    <location>
        <begin position="910"/>
        <end position="997"/>
    </location>
</feature>
<dbReference type="PANTHER" id="PTHR35711:SF1">
    <property type="entry name" value="ECTODERMAL, ISOFORM F"/>
    <property type="match status" value="1"/>
</dbReference>
<feature type="compositionally biased region" description="Basic and acidic residues" evidence="1">
    <location>
        <begin position="757"/>
        <end position="771"/>
    </location>
</feature>
<evidence type="ECO:0000256" key="1">
    <source>
        <dbReference type="SAM" id="MobiDB-lite"/>
    </source>
</evidence>
<feature type="compositionally biased region" description="Low complexity" evidence="1">
    <location>
        <begin position="254"/>
        <end position="264"/>
    </location>
</feature>
<name>A0A9P6D4F9_9AGAR</name>
<feature type="region of interest" description="Disordered" evidence="1">
    <location>
        <begin position="836"/>
        <end position="880"/>
    </location>
</feature>
<feature type="compositionally biased region" description="Polar residues" evidence="1">
    <location>
        <begin position="284"/>
        <end position="293"/>
    </location>
</feature>
<dbReference type="OrthoDB" id="3071639at2759"/>
<feature type="region of interest" description="Disordered" evidence="1">
    <location>
        <begin position="574"/>
        <end position="603"/>
    </location>
</feature>
<feature type="compositionally biased region" description="Basic and acidic residues" evidence="1">
    <location>
        <begin position="518"/>
        <end position="527"/>
    </location>
</feature>
<feature type="compositionally biased region" description="Low complexity" evidence="1">
    <location>
        <begin position="864"/>
        <end position="873"/>
    </location>
</feature>